<dbReference type="Proteomes" id="UP000178603">
    <property type="component" value="Unassembled WGS sequence"/>
</dbReference>
<dbReference type="Gene3D" id="2.60.120.10">
    <property type="entry name" value="Jelly Rolls"/>
    <property type="match status" value="1"/>
</dbReference>
<evidence type="ECO:0008006" key="3">
    <source>
        <dbReference type="Google" id="ProtNLM"/>
    </source>
</evidence>
<sequence length="116" mass="13284">MKPTLVKKGETWIKRKKDKVVWEYNKGQFDKVDIAKTKVIGRYPEAGWAANKVSTMLYFLLSGSAILTLEAGEKFRMKSDDVFILPPNTWYSIDGKFEALMVCSPVWTSDQSIKKD</sequence>
<reference evidence="1 2" key="1">
    <citation type="journal article" date="2016" name="Nat. Commun.">
        <title>Thousands of microbial genomes shed light on interconnected biogeochemical processes in an aquifer system.</title>
        <authorList>
            <person name="Anantharaman K."/>
            <person name="Brown C.T."/>
            <person name="Hug L.A."/>
            <person name="Sharon I."/>
            <person name="Castelle C.J."/>
            <person name="Probst A.J."/>
            <person name="Thomas B.C."/>
            <person name="Singh A."/>
            <person name="Wilkins M.J."/>
            <person name="Karaoz U."/>
            <person name="Brodie E.L."/>
            <person name="Williams K.H."/>
            <person name="Hubbard S.S."/>
            <person name="Banfield J.F."/>
        </authorList>
    </citation>
    <scope>NUCLEOTIDE SEQUENCE [LARGE SCALE GENOMIC DNA]</scope>
</reference>
<name>A0A1F8ATE9_9BACT</name>
<dbReference type="SUPFAM" id="SSF51182">
    <property type="entry name" value="RmlC-like cupins"/>
    <property type="match status" value="1"/>
</dbReference>
<organism evidence="1 2">
    <name type="scientific">Candidatus Woesebacteria bacterium RIFCSPHIGHO2_12_FULL_41_24</name>
    <dbReference type="NCBI Taxonomy" id="1802510"/>
    <lineage>
        <taxon>Bacteria</taxon>
        <taxon>Candidatus Woeseibacteriota</taxon>
    </lineage>
</organism>
<accession>A0A1F8ATE9</accession>
<proteinExistence type="predicted"/>
<dbReference type="InterPro" id="IPR011051">
    <property type="entry name" value="RmlC_Cupin_sf"/>
</dbReference>
<dbReference type="AlphaFoldDB" id="A0A1F8ATE9"/>
<evidence type="ECO:0000313" key="2">
    <source>
        <dbReference type="Proteomes" id="UP000178603"/>
    </source>
</evidence>
<dbReference type="InterPro" id="IPR014710">
    <property type="entry name" value="RmlC-like_jellyroll"/>
</dbReference>
<evidence type="ECO:0000313" key="1">
    <source>
        <dbReference type="EMBL" id="OGM55023.1"/>
    </source>
</evidence>
<gene>
    <name evidence="1" type="ORF">A3E44_04705</name>
</gene>
<comment type="caution">
    <text evidence="1">The sequence shown here is derived from an EMBL/GenBank/DDBJ whole genome shotgun (WGS) entry which is preliminary data.</text>
</comment>
<dbReference type="EMBL" id="MGGW01000006">
    <property type="protein sequence ID" value="OGM55023.1"/>
    <property type="molecule type" value="Genomic_DNA"/>
</dbReference>
<protein>
    <recommendedName>
        <fullName evidence="3">Cupin 2 conserved barrel domain-containing protein</fullName>
    </recommendedName>
</protein>